<dbReference type="PANTHER" id="PTHR45453:SF1">
    <property type="entry name" value="PHOSPHATE REGULON SENSOR PROTEIN PHOR"/>
    <property type="match status" value="1"/>
</dbReference>
<dbReference type="GO" id="GO:0016036">
    <property type="term" value="P:cellular response to phosphate starvation"/>
    <property type="evidence" value="ECO:0007669"/>
    <property type="project" value="TreeGrafter"/>
</dbReference>
<evidence type="ECO:0000256" key="2">
    <source>
        <dbReference type="ARBA" id="ARBA00004370"/>
    </source>
</evidence>
<evidence type="ECO:0000313" key="9">
    <source>
        <dbReference type="EMBL" id="NBJ95293.1"/>
    </source>
</evidence>
<name>A0A9X5BKB2_9FIRM</name>
<dbReference type="EMBL" id="QZDT01000078">
    <property type="protein sequence ID" value="NBJ95293.1"/>
    <property type="molecule type" value="Genomic_DNA"/>
</dbReference>
<evidence type="ECO:0000256" key="6">
    <source>
        <dbReference type="ARBA" id="ARBA00022777"/>
    </source>
</evidence>
<dbReference type="InterPro" id="IPR008358">
    <property type="entry name" value="Sig_transdc_His_kin/Pase_MprB"/>
</dbReference>
<evidence type="ECO:0000313" key="10">
    <source>
        <dbReference type="Proteomes" id="UP001154420"/>
    </source>
</evidence>
<evidence type="ECO:0000256" key="5">
    <source>
        <dbReference type="ARBA" id="ARBA00022679"/>
    </source>
</evidence>
<comment type="subcellular location">
    <subcellularLocation>
        <location evidence="2">Membrane</location>
    </subcellularLocation>
</comment>
<dbReference type="PRINTS" id="PR01780">
    <property type="entry name" value="LANTIREGPROT"/>
</dbReference>
<dbReference type="GO" id="GO:0004721">
    <property type="term" value="F:phosphoprotein phosphatase activity"/>
    <property type="evidence" value="ECO:0007669"/>
    <property type="project" value="TreeGrafter"/>
</dbReference>
<dbReference type="GO" id="GO:0000155">
    <property type="term" value="F:phosphorelay sensor kinase activity"/>
    <property type="evidence" value="ECO:0007669"/>
    <property type="project" value="InterPro"/>
</dbReference>
<dbReference type="SUPFAM" id="SSF47384">
    <property type="entry name" value="Homodimeric domain of signal transducing histidine kinase"/>
    <property type="match status" value="1"/>
</dbReference>
<gene>
    <name evidence="9" type="ORF">D5281_22845</name>
</gene>
<reference evidence="9" key="1">
    <citation type="submission" date="2018-09" db="EMBL/GenBank/DDBJ databases">
        <title>Murine metabolic-syndrome-specific gut microbial biobank.</title>
        <authorList>
            <person name="Liu C."/>
        </authorList>
    </citation>
    <scope>NUCLEOTIDE SEQUENCE</scope>
    <source>
        <strain evidence="9">D42-62</strain>
    </source>
</reference>
<dbReference type="InterPro" id="IPR003661">
    <property type="entry name" value="HisK_dim/P_dom"/>
</dbReference>
<evidence type="ECO:0000256" key="1">
    <source>
        <dbReference type="ARBA" id="ARBA00000085"/>
    </source>
</evidence>
<comment type="caution">
    <text evidence="9">The sequence shown here is derived from an EMBL/GenBank/DDBJ whole genome shotgun (WGS) entry which is preliminary data.</text>
</comment>
<dbReference type="GO" id="GO:0005886">
    <property type="term" value="C:plasma membrane"/>
    <property type="evidence" value="ECO:0007669"/>
    <property type="project" value="TreeGrafter"/>
</dbReference>
<dbReference type="Gene3D" id="3.30.565.10">
    <property type="entry name" value="Histidine kinase-like ATPase, C-terminal domain"/>
    <property type="match status" value="1"/>
</dbReference>
<dbReference type="InterPro" id="IPR036097">
    <property type="entry name" value="HisK_dim/P_sf"/>
</dbReference>
<keyword evidence="4" id="KW-0597">Phosphoprotein</keyword>
<sequence length="300" mass="34587">MMYLLLVLLNIILAFSLFSWKRQICEITKQISENKKLRISLSNKQIEKLAGIINEKKHLEQKTNIQIIQEKEQLKHSIANISHDLRTPLTSIQGYLTLLKDCEDKEEQEHYFSVIQAKTDYLTELVQIFYDLSLIESDDYILGIEKIDVNRIVTDCLINKYNELKELSPTIKIENAPVWITGNAVACKRIIDNLVTNAIRYSNDYIEIVMDADGIFTVKNTTSELKNIDVNILFQKFYTVDTSRSNGNTGLGLYIVKELLNKIEGGIKEISYKNNILTVSVYFKLYKQKCDICSLGQRTI</sequence>
<keyword evidence="5" id="KW-0808">Transferase</keyword>
<dbReference type="SUPFAM" id="SSF55874">
    <property type="entry name" value="ATPase domain of HSP90 chaperone/DNA topoisomerase II/histidine kinase"/>
    <property type="match status" value="1"/>
</dbReference>
<dbReference type="Proteomes" id="UP001154420">
    <property type="component" value="Unassembled WGS sequence"/>
</dbReference>
<dbReference type="OrthoDB" id="335833at2"/>
<dbReference type="InterPro" id="IPR005467">
    <property type="entry name" value="His_kinase_dom"/>
</dbReference>
<dbReference type="InterPro" id="IPR036890">
    <property type="entry name" value="HATPase_C_sf"/>
</dbReference>
<evidence type="ECO:0000259" key="8">
    <source>
        <dbReference type="PROSITE" id="PS50109"/>
    </source>
</evidence>
<dbReference type="Gene3D" id="1.10.287.130">
    <property type="match status" value="1"/>
</dbReference>
<comment type="catalytic activity">
    <reaction evidence="1">
        <text>ATP + protein L-histidine = ADP + protein N-phospho-L-histidine.</text>
        <dbReference type="EC" id="2.7.13.3"/>
    </reaction>
</comment>
<accession>A0A9X5BKB2</accession>
<feature type="domain" description="Histidine kinase" evidence="8">
    <location>
        <begin position="80"/>
        <end position="287"/>
    </location>
</feature>
<proteinExistence type="predicted"/>
<dbReference type="InterPro" id="IPR003594">
    <property type="entry name" value="HATPase_dom"/>
</dbReference>
<keyword evidence="6 9" id="KW-0418">Kinase</keyword>
<dbReference type="Pfam" id="PF00512">
    <property type="entry name" value="HisKA"/>
    <property type="match status" value="1"/>
</dbReference>
<evidence type="ECO:0000256" key="7">
    <source>
        <dbReference type="ARBA" id="ARBA00023012"/>
    </source>
</evidence>
<protein>
    <recommendedName>
        <fullName evidence="3">histidine kinase</fullName>
        <ecNumber evidence="3">2.7.13.3</ecNumber>
    </recommendedName>
</protein>
<evidence type="ECO:0000256" key="3">
    <source>
        <dbReference type="ARBA" id="ARBA00012438"/>
    </source>
</evidence>
<dbReference type="SMART" id="SM00387">
    <property type="entry name" value="HATPase_c"/>
    <property type="match status" value="1"/>
</dbReference>
<dbReference type="PANTHER" id="PTHR45453">
    <property type="entry name" value="PHOSPHATE REGULON SENSOR PROTEIN PHOR"/>
    <property type="match status" value="1"/>
</dbReference>
<dbReference type="Pfam" id="PF02518">
    <property type="entry name" value="HATPase_c"/>
    <property type="match status" value="1"/>
</dbReference>
<keyword evidence="7" id="KW-0902">Two-component regulatory system</keyword>
<dbReference type="SMART" id="SM00388">
    <property type="entry name" value="HisKA"/>
    <property type="match status" value="1"/>
</dbReference>
<dbReference type="RefSeq" id="WP_004054201.1">
    <property type="nucleotide sequence ID" value="NZ_QZDT01000078.1"/>
</dbReference>
<dbReference type="InterPro" id="IPR050351">
    <property type="entry name" value="BphY/WalK/GraS-like"/>
</dbReference>
<dbReference type="PROSITE" id="PS50109">
    <property type="entry name" value="HIS_KIN"/>
    <property type="match status" value="1"/>
</dbReference>
<dbReference type="CDD" id="cd00082">
    <property type="entry name" value="HisKA"/>
    <property type="match status" value="1"/>
</dbReference>
<dbReference type="EC" id="2.7.13.3" evidence="3"/>
<evidence type="ECO:0000256" key="4">
    <source>
        <dbReference type="ARBA" id="ARBA00022553"/>
    </source>
</evidence>
<dbReference type="AlphaFoldDB" id="A0A9X5BKB2"/>
<organism evidence="9 10">
    <name type="scientific">Parablautia muri</name>
    <dbReference type="NCBI Taxonomy" id="2320879"/>
    <lineage>
        <taxon>Bacteria</taxon>
        <taxon>Bacillati</taxon>
        <taxon>Bacillota</taxon>
        <taxon>Clostridia</taxon>
        <taxon>Lachnospirales</taxon>
        <taxon>Lachnospiraceae</taxon>
        <taxon>Parablautia</taxon>
    </lineage>
</organism>
<keyword evidence="10" id="KW-1185">Reference proteome</keyword>